<dbReference type="Proteomes" id="UP000242561">
    <property type="component" value="Chromosome"/>
</dbReference>
<comment type="catalytic activity">
    <reaction evidence="1">
        <text>Hydrolyzes the link between N-acetylmuramoyl residues and L-amino acid residues in certain cell-wall glycopeptides.</text>
        <dbReference type="EC" id="3.5.1.28"/>
    </reaction>
</comment>
<proteinExistence type="predicted"/>
<evidence type="ECO:0000256" key="2">
    <source>
        <dbReference type="ARBA" id="ARBA00011901"/>
    </source>
</evidence>
<reference evidence="6 7" key="1">
    <citation type="submission" date="2016-11" db="EMBL/GenBank/DDBJ databases">
        <title>Sphingorhabdus sp. LPB0140, isolated from marine environment.</title>
        <authorList>
            <person name="Kim E."/>
            <person name="Yi H."/>
        </authorList>
    </citation>
    <scope>NUCLEOTIDE SEQUENCE [LARGE SCALE GENOMIC DNA]</scope>
    <source>
        <strain evidence="6 7">LPB0140</strain>
    </source>
</reference>
<keyword evidence="7" id="KW-1185">Reference proteome</keyword>
<keyword evidence="4" id="KW-0732">Signal</keyword>
<dbReference type="CDD" id="cd02696">
    <property type="entry name" value="MurNAc-LAA"/>
    <property type="match status" value="1"/>
</dbReference>
<accession>A0A1L3JER4</accession>
<dbReference type="GO" id="GO:0009253">
    <property type="term" value="P:peptidoglycan catabolic process"/>
    <property type="evidence" value="ECO:0007669"/>
    <property type="project" value="InterPro"/>
</dbReference>
<dbReference type="Gene3D" id="3.40.630.40">
    <property type="entry name" value="Zn-dependent exopeptidases"/>
    <property type="match status" value="1"/>
</dbReference>
<dbReference type="AlphaFoldDB" id="A0A1L3JER4"/>
<evidence type="ECO:0000313" key="7">
    <source>
        <dbReference type="Proteomes" id="UP000242561"/>
    </source>
</evidence>
<dbReference type="EC" id="3.5.1.28" evidence="2"/>
<dbReference type="PANTHER" id="PTHR30404">
    <property type="entry name" value="N-ACETYLMURAMOYL-L-ALANINE AMIDASE"/>
    <property type="match status" value="1"/>
</dbReference>
<dbReference type="InterPro" id="IPR021731">
    <property type="entry name" value="AMIN_dom"/>
</dbReference>
<dbReference type="InterPro" id="IPR002508">
    <property type="entry name" value="MurNAc-LAA_cat"/>
</dbReference>
<feature type="domain" description="MurNAc-LAA" evidence="5">
    <location>
        <begin position="238"/>
        <end position="392"/>
    </location>
</feature>
<dbReference type="EMBL" id="CP018154">
    <property type="protein sequence ID" value="APG63616.1"/>
    <property type="molecule type" value="Genomic_DNA"/>
</dbReference>
<evidence type="ECO:0000256" key="3">
    <source>
        <dbReference type="ARBA" id="ARBA00022801"/>
    </source>
</evidence>
<sequence length="402" mass="43024">MSMLLSIITSLFFSPQSWAAQLSNVVIDNESVTIEFDDVVNQASSFYLANPNRIVVDVSGANMGKIGSKDGALGALRVGQYDPNTARIVLDLANPAILTRGGFSSDGRKLQLFFGSAATDQFFGALKQSRMNFIPPFNFRADKPKKYEVSAPILPADSKGKLPKIYGPNDTSLPLVVIDAGHGGHDPGAISKFGGGHKEKNVTLAIAKAIRDELISTGRVRVALTRDDDSFIVLQDRYGIARKMDADLFISVHADAAGNESASGATVYTLSEVASDREAQRLAARENKSDIISGLNLGGADSSVSSILIDLTQRETMNVSADFARIFLREAGPNVPLRSNSHRFASFVVLKSPDVPSILLETGYLTNDKDVAFLTSAAGKKAIATSMADAVRAHFARRIAAK</sequence>
<evidence type="ECO:0000256" key="4">
    <source>
        <dbReference type="SAM" id="SignalP"/>
    </source>
</evidence>
<dbReference type="GO" id="GO:0030288">
    <property type="term" value="C:outer membrane-bounded periplasmic space"/>
    <property type="evidence" value="ECO:0007669"/>
    <property type="project" value="TreeGrafter"/>
</dbReference>
<dbReference type="GO" id="GO:0008745">
    <property type="term" value="F:N-acetylmuramoyl-L-alanine amidase activity"/>
    <property type="evidence" value="ECO:0007669"/>
    <property type="project" value="UniProtKB-EC"/>
</dbReference>
<dbReference type="KEGG" id="sphl:LPB140_05465"/>
<feature type="signal peptide" evidence="4">
    <location>
        <begin position="1"/>
        <end position="19"/>
    </location>
</feature>
<gene>
    <name evidence="6" type="ORF">LPB140_05465</name>
</gene>
<dbReference type="OrthoDB" id="9806267at2"/>
<dbReference type="Pfam" id="PF11741">
    <property type="entry name" value="AMIN"/>
    <property type="match status" value="1"/>
</dbReference>
<organism evidence="6 7">
    <name type="scientific">Sphingorhabdus lutea</name>
    <dbReference type="NCBI Taxonomy" id="1913578"/>
    <lineage>
        <taxon>Bacteria</taxon>
        <taxon>Pseudomonadati</taxon>
        <taxon>Pseudomonadota</taxon>
        <taxon>Alphaproteobacteria</taxon>
        <taxon>Sphingomonadales</taxon>
        <taxon>Sphingomonadaceae</taxon>
        <taxon>Sphingorhabdus</taxon>
    </lineage>
</organism>
<dbReference type="RefSeq" id="WP_072560479.1">
    <property type="nucleotide sequence ID" value="NZ_CP018154.1"/>
</dbReference>
<evidence type="ECO:0000256" key="1">
    <source>
        <dbReference type="ARBA" id="ARBA00001561"/>
    </source>
</evidence>
<dbReference type="SUPFAM" id="SSF53187">
    <property type="entry name" value="Zn-dependent exopeptidases"/>
    <property type="match status" value="1"/>
</dbReference>
<evidence type="ECO:0000313" key="6">
    <source>
        <dbReference type="EMBL" id="APG63616.1"/>
    </source>
</evidence>
<evidence type="ECO:0000259" key="5">
    <source>
        <dbReference type="SMART" id="SM00646"/>
    </source>
</evidence>
<name>A0A1L3JER4_9SPHN</name>
<keyword evidence="3" id="KW-0378">Hydrolase</keyword>
<dbReference type="SMART" id="SM00646">
    <property type="entry name" value="Ami_3"/>
    <property type="match status" value="1"/>
</dbReference>
<feature type="chain" id="PRO_5012814889" description="N-acetylmuramoyl-L-alanine amidase" evidence="4">
    <location>
        <begin position="20"/>
        <end position="402"/>
    </location>
</feature>
<dbReference type="InterPro" id="IPR050695">
    <property type="entry name" value="N-acetylmuramoyl_amidase_3"/>
</dbReference>
<dbReference type="PANTHER" id="PTHR30404:SF0">
    <property type="entry name" value="N-ACETYLMURAMOYL-L-ALANINE AMIDASE AMIC"/>
    <property type="match status" value="1"/>
</dbReference>
<dbReference type="Pfam" id="PF01520">
    <property type="entry name" value="Amidase_3"/>
    <property type="match status" value="1"/>
</dbReference>
<dbReference type="Gene3D" id="2.60.40.3500">
    <property type="match status" value="1"/>
</dbReference>
<protein>
    <recommendedName>
        <fullName evidence="2">N-acetylmuramoyl-L-alanine amidase</fullName>
        <ecNumber evidence="2">3.5.1.28</ecNumber>
    </recommendedName>
</protein>
<dbReference type="STRING" id="1913578.LPB140_05465"/>